<keyword evidence="4" id="KW-1185">Reference proteome</keyword>
<dbReference type="Proteomes" id="UP000216984">
    <property type="component" value="Unassembled WGS sequence"/>
</dbReference>
<accession>A0A7Z1IKW6</accession>
<dbReference type="CDD" id="cd03794">
    <property type="entry name" value="GT4_WbuB-like"/>
    <property type="match status" value="1"/>
</dbReference>
<dbReference type="AlphaFoldDB" id="A0A7Z1IKW6"/>
<dbReference type="Pfam" id="PF00534">
    <property type="entry name" value="Glycos_transf_1"/>
    <property type="match status" value="1"/>
</dbReference>
<comment type="caution">
    <text evidence="3">The sequence shown here is derived from an EMBL/GenBank/DDBJ whole genome shotgun (WGS) entry which is preliminary data.</text>
</comment>
<keyword evidence="3" id="KW-0808">Transferase</keyword>
<proteinExistence type="predicted"/>
<dbReference type="GO" id="GO:0016757">
    <property type="term" value="F:glycosyltransferase activity"/>
    <property type="evidence" value="ECO:0007669"/>
    <property type="project" value="InterPro"/>
</dbReference>
<protein>
    <submittedName>
        <fullName evidence="3">Glycosyltransferase WbuB</fullName>
    </submittedName>
</protein>
<feature type="domain" description="Glycosyl transferase family 1" evidence="1">
    <location>
        <begin position="220"/>
        <end position="385"/>
    </location>
</feature>
<dbReference type="Gene3D" id="3.40.50.2000">
    <property type="entry name" value="Glycogen Phosphorylase B"/>
    <property type="match status" value="2"/>
</dbReference>
<gene>
    <name evidence="3" type="ORF">B9Q17_01110</name>
</gene>
<feature type="domain" description="Glycosyltransferase subfamily 4-like N-terminal" evidence="2">
    <location>
        <begin position="24"/>
        <end position="202"/>
    </location>
</feature>
<organism evidence="3 4">
    <name type="scientific">Marinobacter vinifirmus</name>
    <dbReference type="NCBI Taxonomy" id="355591"/>
    <lineage>
        <taxon>Bacteria</taxon>
        <taxon>Pseudomonadati</taxon>
        <taxon>Pseudomonadota</taxon>
        <taxon>Gammaproteobacteria</taxon>
        <taxon>Pseudomonadales</taxon>
        <taxon>Marinobacteraceae</taxon>
        <taxon>Marinobacter</taxon>
    </lineage>
</organism>
<dbReference type="Pfam" id="PF13579">
    <property type="entry name" value="Glyco_trans_4_4"/>
    <property type="match status" value="1"/>
</dbReference>
<evidence type="ECO:0000313" key="3">
    <source>
        <dbReference type="EMBL" id="OZC34732.1"/>
    </source>
</evidence>
<evidence type="ECO:0000259" key="1">
    <source>
        <dbReference type="Pfam" id="PF00534"/>
    </source>
</evidence>
<dbReference type="PANTHER" id="PTHR12526">
    <property type="entry name" value="GLYCOSYLTRANSFERASE"/>
    <property type="match status" value="1"/>
</dbReference>
<sequence>MSKTVWIINQYASTPDYGYAGRHYYLGQELAKLGYNVYLITSAAHHLLREKPVFDSRFHFEKDERFTVVWVKMPEYSEAHSKVRALGWFLFPWRIQKLAKVIPDEPEVIVCSSPSLLSFPGAKRLAARYGARLMFEVRDIWPLTFVEIGGLPLKHPFIRLMQWVEDRAYRDSDRVISNLKNAVNHMVSRGMDPRKFSWVPNGFSLDEVKQNAELSAETVKQLPEGKFLVGYTGAIGTANALDSLIEAAERVKGNSDIAFVLVGSGKEKAILQELVSNKGLTNVFFVNPIPKVQIQSMLAMFDACYIGLTKDPLFRFGVSPNKLFDYLYSGKPIIYAIDSGGYKPVEEAGAGIQVAAQDPEKLAAAVLALHGMPETERQKMGDAGRTLALEQYEYSQLALQFRDVLFPEDAE</sequence>
<evidence type="ECO:0000313" key="4">
    <source>
        <dbReference type="Proteomes" id="UP000216984"/>
    </source>
</evidence>
<dbReference type="EMBL" id="NEFY01000028">
    <property type="protein sequence ID" value="OZC34732.1"/>
    <property type="molecule type" value="Genomic_DNA"/>
</dbReference>
<dbReference type="PANTHER" id="PTHR12526:SF622">
    <property type="entry name" value="GLYCOSYLTRANSFERASE (GROUP I)"/>
    <property type="match status" value="1"/>
</dbReference>
<dbReference type="GO" id="GO:1901135">
    <property type="term" value="P:carbohydrate derivative metabolic process"/>
    <property type="evidence" value="ECO:0007669"/>
    <property type="project" value="UniProtKB-ARBA"/>
</dbReference>
<reference evidence="3 4" key="1">
    <citation type="submission" date="2017-06" db="EMBL/GenBank/DDBJ databases">
        <title>Draft genome sequence of the halophilic bacterium Marinobacter vinifirmus FB1.</title>
        <authorList>
            <person name="Stepanov V.G."/>
            <person name="Roberts D.J."/>
            <person name="Fox G.E."/>
        </authorList>
    </citation>
    <scope>NUCLEOTIDE SEQUENCE [LARGE SCALE GENOMIC DNA]</scope>
    <source>
        <strain evidence="3 4">FB1</strain>
    </source>
</reference>
<evidence type="ECO:0000259" key="2">
    <source>
        <dbReference type="Pfam" id="PF13579"/>
    </source>
</evidence>
<dbReference type="InterPro" id="IPR001296">
    <property type="entry name" value="Glyco_trans_1"/>
</dbReference>
<dbReference type="SUPFAM" id="SSF53756">
    <property type="entry name" value="UDP-Glycosyltransferase/glycogen phosphorylase"/>
    <property type="match status" value="1"/>
</dbReference>
<dbReference type="InterPro" id="IPR028098">
    <property type="entry name" value="Glyco_trans_4-like_N"/>
</dbReference>
<name>A0A7Z1IKW6_9GAMM</name>